<sequence length="363" mass="42042">MEEDSSASDSTDTSGSESDDSVIYTGLGRKRKPSRKSAEQTSQIKSTYKGKVAARRLSKTGKEKTQDSSETATVSRKTEKSVTPKEPEKPESTEEKVEPKSETPDYVRELRNNENFKLSTAAARRVMLESFTQGLEEMDKKQERDIERMLEINRKNEEMINKREQEARLKAEREAAERALMEKEKGEEKSRQEKENALWLQLIEEEKAKDRLRRMDLNIRRDWEGESVRAVNYSLHHLWSVRASEKIVKRKLGYLLGFMRMDVADETRRGPKRVADPAVNVATRRLIPVRSCLGTTDHQQDYGATKLEDLMQPLDKQRESFALTTRPSQVARRRFRVPVSPTMIKSAEGRFETIVEWRRSRES</sequence>
<feature type="compositionally biased region" description="Basic and acidic residues" evidence="2">
    <location>
        <begin position="76"/>
        <end position="112"/>
    </location>
</feature>
<keyword evidence="1" id="KW-0175">Coiled coil</keyword>
<organism evidence="3 4">
    <name type="scientific">Paraglomus occultum</name>
    <dbReference type="NCBI Taxonomy" id="144539"/>
    <lineage>
        <taxon>Eukaryota</taxon>
        <taxon>Fungi</taxon>
        <taxon>Fungi incertae sedis</taxon>
        <taxon>Mucoromycota</taxon>
        <taxon>Glomeromycotina</taxon>
        <taxon>Glomeromycetes</taxon>
        <taxon>Paraglomerales</taxon>
        <taxon>Paraglomeraceae</taxon>
        <taxon>Paraglomus</taxon>
    </lineage>
</organism>
<comment type="caution">
    <text evidence="3">The sequence shown here is derived from an EMBL/GenBank/DDBJ whole genome shotgun (WGS) entry which is preliminary data.</text>
</comment>
<feature type="compositionally biased region" description="Low complexity" evidence="2">
    <location>
        <begin position="7"/>
        <end position="16"/>
    </location>
</feature>
<accession>A0A9N8YZM8</accession>
<feature type="region of interest" description="Disordered" evidence="2">
    <location>
        <begin position="1"/>
        <end position="112"/>
    </location>
</feature>
<dbReference type="OrthoDB" id="10359889at2759"/>
<dbReference type="Proteomes" id="UP000789572">
    <property type="component" value="Unassembled WGS sequence"/>
</dbReference>
<evidence type="ECO:0000256" key="1">
    <source>
        <dbReference type="SAM" id="Coils"/>
    </source>
</evidence>
<dbReference type="AlphaFoldDB" id="A0A9N8YZM8"/>
<proteinExistence type="predicted"/>
<protein>
    <submittedName>
        <fullName evidence="3">4937_t:CDS:1</fullName>
    </submittedName>
</protein>
<dbReference type="EMBL" id="CAJVPJ010000029">
    <property type="protein sequence ID" value="CAG8460876.1"/>
    <property type="molecule type" value="Genomic_DNA"/>
</dbReference>
<reference evidence="3" key="1">
    <citation type="submission" date="2021-06" db="EMBL/GenBank/DDBJ databases">
        <authorList>
            <person name="Kallberg Y."/>
            <person name="Tangrot J."/>
            <person name="Rosling A."/>
        </authorList>
    </citation>
    <scope>NUCLEOTIDE SEQUENCE</scope>
    <source>
        <strain evidence="3">IA702</strain>
    </source>
</reference>
<evidence type="ECO:0000313" key="4">
    <source>
        <dbReference type="Proteomes" id="UP000789572"/>
    </source>
</evidence>
<name>A0A9N8YZM8_9GLOM</name>
<evidence type="ECO:0000313" key="3">
    <source>
        <dbReference type="EMBL" id="CAG8460876.1"/>
    </source>
</evidence>
<feature type="coiled-coil region" evidence="1">
    <location>
        <begin position="152"/>
        <end position="196"/>
    </location>
</feature>
<gene>
    <name evidence="3" type="ORF">POCULU_LOCUS552</name>
</gene>
<evidence type="ECO:0000256" key="2">
    <source>
        <dbReference type="SAM" id="MobiDB-lite"/>
    </source>
</evidence>
<keyword evidence="4" id="KW-1185">Reference proteome</keyword>